<keyword evidence="1" id="KW-0812">Transmembrane</keyword>
<evidence type="ECO:0000313" key="2">
    <source>
        <dbReference type="EMBL" id="DAF91821.1"/>
    </source>
</evidence>
<feature type="transmembrane region" description="Helical" evidence="1">
    <location>
        <begin position="15"/>
        <end position="32"/>
    </location>
</feature>
<name>A0A8S5UBE9_9CAUD</name>
<keyword evidence="1" id="KW-1133">Transmembrane helix</keyword>
<evidence type="ECO:0000256" key="1">
    <source>
        <dbReference type="SAM" id="Phobius"/>
    </source>
</evidence>
<protein>
    <submittedName>
        <fullName evidence="2">Uncharacterized protein</fullName>
    </submittedName>
</protein>
<proteinExistence type="predicted"/>
<reference evidence="2" key="1">
    <citation type="journal article" date="2021" name="Proc. Natl. Acad. Sci. U.S.A.">
        <title>A Catalog of Tens of Thousands of Viruses from Human Metagenomes Reveals Hidden Associations with Chronic Diseases.</title>
        <authorList>
            <person name="Tisza M.J."/>
            <person name="Buck C.B."/>
        </authorList>
    </citation>
    <scope>NUCLEOTIDE SEQUENCE</scope>
    <source>
        <strain evidence="2">CtZkC8</strain>
    </source>
</reference>
<sequence>MLLKHLTTIKVCLKLQYLQILISCGYLLILHLQKQSGEMVKIQ</sequence>
<dbReference type="EMBL" id="BK016062">
    <property type="protein sequence ID" value="DAF91821.1"/>
    <property type="molecule type" value="Genomic_DNA"/>
</dbReference>
<accession>A0A8S5UBE9</accession>
<organism evidence="2">
    <name type="scientific">Podoviridae sp. ctZkC8</name>
    <dbReference type="NCBI Taxonomy" id="2825259"/>
    <lineage>
        <taxon>Viruses</taxon>
        <taxon>Duplodnaviria</taxon>
        <taxon>Heunggongvirae</taxon>
        <taxon>Uroviricota</taxon>
        <taxon>Caudoviricetes</taxon>
    </lineage>
</organism>
<keyword evidence="1" id="KW-0472">Membrane</keyword>